<protein>
    <submittedName>
        <fullName evidence="1">RNA polymerase-like protein</fullName>
    </submittedName>
</protein>
<organism evidence="1">
    <name type="scientific">Myoviridae sp. ctXVO17</name>
    <dbReference type="NCBI Taxonomy" id="2825121"/>
    <lineage>
        <taxon>Viruses</taxon>
        <taxon>Duplodnaviria</taxon>
        <taxon>Heunggongvirae</taxon>
        <taxon>Uroviricota</taxon>
        <taxon>Caudoviricetes</taxon>
    </lineage>
</organism>
<dbReference type="EMBL" id="BK015316">
    <property type="protein sequence ID" value="DAE01048.1"/>
    <property type="molecule type" value="Genomic_DNA"/>
</dbReference>
<sequence>MICPKCGSQNVNVQMIQTGGKTKKKGNGVGGHMNNAARGITAVCTFGLSNLVWKKSKGGEKTTFKNESVCICQNCGNSWKAS</sequence>
<proteinExistence type="predicted"/>
<name>A0A8S5P345_9CAUD</name>
<reference evidence="1" key="1">
    <citation type="journal article" date="2021" name="Proc. Natl. Acad. Sci. U.S.A.">
        <title>A Catalog of Tens of Thousands of Viruses from Human Metagenomes Reveals Hidden Associations with Chronic Diseases.</title>
        <authorList>
            <person name="Tisza M.J."/>
            <person name="Buck C.B."/>
        </authorList>
    </citation>
    <scope>NUCLEOTIDE SEQUENCE</scope>
    <source>
        <strain evidence="1">CtXVO17</strain>
    </source>
</reference>
<accession>A0A8S5P345</accession>
<evidence type="ECO:0000313" key="1">
    <source>
        <dbReference type="EMBL" id="DAE01048.1"/>
    </source>
</evidence>